<accession>A0ABQ2GEG1</accession>
<protein>
    <recommendedName>
        <fullName evidence="3">Tetratricopeptide repeat protein</fullName>
    </recommendedName>
</protein>
<dbReference type="SUPFAM" id="SSF48452">
    <property type="entry name" value="TPR-like"/>
    <property type="match status" value="1"/>
</dbReference>
<evidence type="ECO:0000313" key="2">
    <source>
        <dbReference type="Proteomes" id="UP000639973"/>
    </source>
</evidence>
<dbReference type="SMART" id="SM00028">
    <property type="entry name" value="TPR"/>
    <property type="match status" value="3"/>
</dbReference>
<dbReference type="Pfam" id="PF13374">
    <property type="entry name" value="TPR_10"/>
    <property type="match status" value="1"/>
</dbReference>
<evidence type="ECO:0008006" key="3">
    <source>
        <dbReference type="Google" id="ProtNLM"/>
    </source>
</evidence>
<sequence>MLRSVQDAAVFDDVWVSEALEDARLALGTRPVTFMSLTPQQALANLDRSVDSRAGKAARAALEGMLRGRTPLEASEIAAGAVVQRRPVAALQALLFAHRSEPQRAAHLINIAGLASALGSPNEALALLTAAETLGGKPRAALLNNRGRALILLGRYPDAEVALREAVKLDAWLSEAKRNLALALYAQKKTPEAVRFMRAGQRRTPALAKEAADKPLAPATPAENDEDALSVTQHWAPSPLTFDLSRAIDGRLPALPFPKDVAGLGAYAARMQALRLEYAAQVQSRTARLNALTEQPQGAQGGAAPDAVAAARVAAISHTIEFARSEPTVRALWDRVDRHVSFMDPINEQLGEVLGDSIRREGPEVSACGTDRRCQEAVQERHRLVRCGAAQNAFTQWRAGMRELDSLTAQAFRPTYRLLTGLIGNVSDPTTYQLLMLEMQRRTLISIETDLLVPAQQGADLWTVAEVSAPCGTVPELEDEVEVSLDEPGPCPVRDPYKVTLDFLIAEVSFNCEKVAIQIEGPGVVLADTFGEVEYAFQGKITVFAGVKAGLGVGAFKVGPGAKAGCYVAVNTSGEIVDVGAKASVSVGGTVGSYGLEVEQEYPISFIAE</sequence>
<reference evidence="2" key="1">
    <citation type="journal article" date="2019" name="Int. J. Syst. Evol. Microbiol.">
        <title>The Global Catalogue of Microorganisms (GCM) 10K type strain sequencing project: providing services to taxonomists for standard genome sequencing and annotation.</title>
        <authorList>
            <consortium name="The Broad Institute Genomics Platform"/>
            <consortium name="The Broad Institute Genome Sequencing Center for Infectious Disease"/>
            <person name="Wu L."/>
            <person name="Ma J."/>
        </authorList>
    </citation>
    <scope>NUCLEOTIDE SEQUENCE [LARGE SCALE GENOMIC DNA]</scope>
    <source>
        <strain evidence="2">JCM 15442</strain>
    </source>
</reference>
<dbReference type="Gene3D" id="1.25.40.10">
    <property type="entry name" value="Tetratricopeptide repeat domain"/>
    <property type="match status" value="1"/>
</dbReference>
<comment type="caution">
    <text evidence="1">The sequence shown here is derived from an EMBL/GenBank/DDBJ whole genome shotgun (WGS) entry which is preliminary data.</text>
</comment>
<dbReference type="EMBL" id="BMOL01000014">
    <property type="protein sequence ID" value="GGL88077.1"/>
    <property type="molecule type" value="Genomic_DNA"/>
</dbReference>
<gene>
    <name evidence="1" type="ORF">GCM10010840_27680</name>
</gene>
<proteinExistence type="predicted"/>
<name>A0ABQ2GEG1_9DEIO</name>
<evidence type="ECO:0000313" key="1">
    <source>
        <dbReference type="EMBL" id="GGL88077.1"/>
    </source>
</evidence>
<keyword evidence="2" id="KW-1185">Reference proteome</keyword>
<dbReference type="Proteomes" id="UP000639973">
    <property type="component" value="Unassembled WGS sequence"/>
</dbReference>
<dbReference type="InterPro" id="IPR019734">
    <property type="entry name" value="TPR_rpt"/>
</dbReference>
<organism evidence="1 2">
    <name type="scientific">Deinococcus aerolatus</name>
    <dbReference type="NCBI Taxonomy" id="522487"/>
    <lineage>
        <taxon>Bacteria</taxon>
        <taxon>Thermotogati</taxon>
        <taxon>Deinococcota</taxon>
        <taxon>Deinococci</taxon>
        <taxon>Deinococcales</taxon>
        <taxon>Deinococcaceae</taxon>
        <taxon>Deinococcus</taxon>
    </lineage>
</organism>
<dbReference type="InterPro" id="IPR011990">
    <property type="entry name" value="TPR-like_helical_dom_sf"/>
</dbReference>